<name>A0A2Z2LIB7_9RICK</name>
<organism evidence="1 2">
    <name type="scientific">Anaplasma ovis str. Haibei</name>
    <dbReference type="NCBI Taxonomy" id="1248439"/>
    <lineage>
        <taxon>Bacteria</taxon>
        <taxon>Pseudomonadati</taxon>
        <taxon>Pseudomonadota</taxon>
        <taxon>Alphaproteobacteria</taxon>
        <taxon>Rickettsiales</taxon>
        <taxon>Anaplasmataceae</taxon>
        <taxon>Anaplasma</taxon>
    </lineage>
</organism>
<sequence>MRFIYNVAVLLCGSYGTCILVRVPTVEGTESGYSDFLLRGVTIPPSRVNIDCLRGFMLDDTYVTDKLGEGDDSSLRAWGKIRLEDLSAEEYIQELAKQFKEFAQNVRQPREGEVSQGHEVEIAEGGPQHADIALPGDKDFEVNQSFLNVLLAFVEDFYKKFLSPDTTEHGQRPYTLREKRRRRVLTEALMAFLRKLVDRRVSSFRYLLEQQIMELRDALEKELDPKMRQLLQERLMLLTQLKMQLQAMERRQGADHHMFFMMLVAHTLAGASLDLQRYAPSISASENYATMHRRLGRLFDVDSIVHDGIKREIGHTAAELTMQHSVYHAFAADRHFVDGLLSGRMGARELDAATMGRLFIHAGHGLGAHGHMHGHIHGVPEGGIIARLAAFIGLMIQNVAMRLMMTARDALVGTVDASMARANVWNADVNRNAVATAIFKAANVVDNFIRDRGGYEWQRGVATEHAAYCTGLDMRGAQEGMRGHPYGEYNVRCAFEFAQAGQSLRGSILLEDVTVQRVIEVGPQIQR</sequence>
<reference evidence="2" key="1">
    <citation type="submission" date="2018-06" db="EMBL/GenBank/DDBJ databases">
        <title>The Anaplasma ovis genome reveals a high proportion of pseudogenes.</title>
        <authorList>
            <person name="Liu Z."/>
            <person name="Peasley A.M."/>
            <person name="Yang J."/>
            <person name="Li Y."/>
            <person name="Guan G."/>
            <person name="Luo J."/>
            <person name="Yin H."/>
            <person name="Brayton K.A."/>
        </authorList>
    </citation>
    <scope>NUCLEOTIDE SEQUENCE [LARGE SCALE GENOMIC DNA]</scope>
    <source>
        <strain evidence="2">Haibei</strain>
    </source>
</reference>
<dbReference type="EMBL" id="CP015994">
    <property type="protein sequence ID" value="ASI47780.1"/>
    <property type="molecule type" value="Genomic_DNA"/>
</dbReference>
<dbReference type="AlphaFoldDB" id="A0A2Z2LIB7"/>
<evidence type="ECO:0000313" key="2">
    <source>
        <dbReference type="Proteomes" id="UP000259762"/>
    </source>
</evidence>
<gene>
    <name evidence="1" type="ORF">AOV_02950</name>
</gene>
<dbReference type="RefSeq" id="WP_075139073.1">
    <property type="nucleotide sequence ID" value="NZ_CP015994.1"/>
</dbReference>
<proteinExistence type="predicted"/>
<accession>A0A2Z2LIB7</accession>
<protein>
    <submittedName>
        <fullName evidence="1">Uncharacterized protein</fullName>
    </submittedName>
</protein>
<keyword evidence="2" id="KW-1185">Reference proteome</keyword>
<reference evidence="1 2" key="2">
    <citation type="journal article" date="2019" name="BMC Genomics">
        <title>The Anaplasma ovis genome reveals a high proportion of pseudogenes.</title>
        <authorList>
            <person name="Liu Z."/>
            <person name="Peasley A.M."/>
            <person name="Yang J."/>
            <person name="Li Y."/>
            <person name="Guan G."/>
            <person name="Luo J."/>
            <person name="Yin H."/>
            <person name="Brayton K.A."/>
        </authorList>
    </citation>
    <scope>NUCLEOTIDE SEQUENCE [LARGE SCALE GENOMIC DNA]</scope>
    <source>
        <strain evidence="1 2">Haibei</strain>
    </source>
</reference>
<evidence type="ECO:0000313" key="1">
    <source>
        <dbReference type="EMBL" id="ASI47780.1"/>
    </source>
</evidence>
<dbReference type="OrthoDB" id="9905487at2"/>
<dbReference type="KEGG" id="aoh:AOV_02950"/>
<dbReference type="Proteomes" id="UP000259762">
    <property type="component" value="Chromosome"/>
</dbReference>